<evidence type="ECO:0000256" key="4">
    <source>
        <dbReference type="ARBA" id="ARBA00022692"/>
    </source>
</evidence>
<dbReference type="EMBL" id="JACHWY010000001">
    <property type="protein sequence ID" value="MBB3046523.1"/>
    <property type="molecule type" value="Genomic_DNA"/>
</dbReference>
<evidence type="ECO:0000256" key="9">
    <source>
        <dbReference type="ARBA" id="ARBA00040743"/>
    </source>
</evidence>
<dbReference type="RefSeq" id="WP_183409214.1">
    <property type="nucleotide sequence ID" value="NZ_JACHWY010000001.1"/>
</dbReference>
<evidence type="ECO:0000256" key="1">
    <source>
        <dbReference type="ARBA" id="ARBA00004382"/>
    </source>
</evidence>
<organism evidence="14 15">
    <name type="scientific">Litorivivens lipolytica</name>
    <dbReference type="NCBI Taxonomy" id="1524264"/>
    <lineage>
        <taxon>Bacteria</taxon>
        <taxon>Pseudomonadati</taxon>
        <taxon>Pseudomonadota</taxon>
        <taxon>Gammaproteobacteria</taxon>
        <taxon>Litorivivens</taxon>
    </lineage>
</organism>
<gene>
    <name evidence="14" type="ORF">FHR99_000759</name>
</gene>
<evidence type="ECO:0000256" key="7">
    <source>
        <dbReference type="ARBA" id="ARBA00023186"/>
    </source>
</evidence>
<evidence type="ECO:0000313" key="15">
    <source>
        <dbReference type="Proteomes" id="UP000537130"/>
    </source>
</evidence>
<keyword evidence="11" id="KW-0697">Rotamase</keyword>
<dbReference type="SUPFAM" id="SSF54534">
    <property type="entry name" value="FKBP-like"/>
    <property type="match status" value="1"/>
</dbReference>
<dbReference type="InterPro" id="IPR052029">
    <property type="entry name" value="PpiD_chaperone"/>
</dbReference>
<keyword evidence="11 14" id="KW-0413">Isomerase</keyword>
<dbReference type="InterPro" id="IPR023058">
    <property type="entry name" value="PPIase_PpiC_CS"/>
</dbReference>
<dbReference type="SUPFAM" id="SSF109998">
    <property type="entry name" value="Triger factor/SurA peptide-binding domain-like"/>
    <property type="match status" value="1"/>
</dbReference>
<dbReference type="PANTHER" id="PTHR47529:SF1">
    <property type="entry name" value="PERIPLASMIC CHAPERONE PPID"/>
    <property type="match status" value="1"/>
</dbReference>
<dbReference type="Proteomes" id="UP000537130">
    <property type="component" value="Unassembled WGS sequence"/>
</dbReference>
<dbReference type="Pfam" id="PF00639">
    <property type="entry name" value="Rotamase"/>
    <property type="match status" value="1"/>
</dbReference>
<keyword evidence="3" id="KW-0997">Cell inner membrane</keyword>
<evidence type="ECO:0000256" key="12">
    <source>
        <dbReference type="SAM" id="Phobius"/>
    </source>
</evidence>
<comment type="similarity">
    <text evidence="8">Belongs to the PpiD chaperone family.</text>
</comment>
<comment type="caution">
    <text evidence="14">The sequence shown here is derived from an EMBL/GenBank/DDBJ whole genome shotgun (WGS) entry which is preliminary data.</text>
</comment>
<dbReference type="AlphaFoldDB" id="A0A7W4W311"/>
<feature type="transmembrane region" description="Helical" evidence="12">
    <location>
        <begin position="12"/>
        <end position="30"/>
    </location>
</feature>
<dbReference type="InterPro" id="IPR000297">
    <property type="entry name" value="PPIase_PpiC"/>
</dbReference>
<dbReference type="Pfam" id="PF13624">
    <property type="entry name" value="SurA_N_3"/>
    <property type="match status" value="1"/>
</dbReference>
<dbReference type="PANTHER" id="PTHR47529">
    <property type="entry name" value="PEPTIDYL-PROLYL CIS-TRANS ISOMERASE D"/>
    <property type="match status" value="1"/>
</dbReference>
<evidence type="ECO:0000256" key="10">
    <source>
        <dbReference type="ARBA" id="ARBA00042775"/>
    </source>
</evidence>
<feature type="domain" description="PpiC" evidence="13">
    <location>
        <begin position="263"/>
        <end position="358"/>
    </location>
</feature>
<name>A0A7W4W311_9GAMM</name>
<evidence type="ECO:0000256" key="8">
    <source>
        <dbReference type="ARBA" id="ARBA00038408"/>
    </source>
</evidence>
<dbReference type="InterPro" id="IPR046357">
    <property type="entry name" value="PPIase_dom_sf"/>
</dbReference>
<keyword evidence="2" id="KW-1003">Cell membrane</keyword>
<evidence type="ECO:0000256" key="11">
    <source>
        <dbReference type="PROSITE-ProRule" id="PRU00278"/>
    </source>
</evidence>
<keyword evidence="4 12" id="KW-0812">Transmembrane</keyword>
<dbReference type="GO" id="GO:0005886">
    <property type="term" value="C:plasma membrane"/>
    <property type="evidence" value="ECO:0007669"/>
    <property type="project" value="UniProtKB-SubCell"/>
</dbReference>
<evidence type="ECO:0000313" key="14">
    <source>
        <dbReference type="EMBL" id="MBB3046523.1"/>
    </source>
</evidence>
<dbReference type="Gene3D" id="1.10.4030.10">
    <property type="entry name" value="Porin chaperone SurA, peptide-binding domain"/>
    <property type="match status" value="1"/>
</dbReference>
<evidence type="ECO:0000256" key="5">
    <source>
        <dbReference type="ARBA" id="ARBA00022989"/>
    </source>
</evidence>
<comment type="subcellular location">
    <subcellularLocation>
        <location evidence="1">Cell inner membrane</location>
        <topology evidence="1">Single-pass type II membrane protein</topology>
        <orientation evidence="1">Periplasmic side</orientation>
    </subcellularLocation>
</comment>
<keyword evidence="15" id="KW-1185">Reference proteome</keyword>
<dbReference type="InterPro" id="IPR027304">
    <property type="entry name" value="Trigger_fact/SurA_dom_sf"/>
</dbReference>
<sequence length="624" mass="68680">MLQNIRDNIQGVAAKIIIGLMIVPFALYGIDFLFSGSSDTPVAVVNGEKVSQFELDQALAMQKRQLLAMMGNNIDPGLLDDAVLRRPALDSLIRQKVLLQAADEAGIAVPDSVLNQAIMQMPQFQEGGRFSSERFRQILAAQGFTPQLFRSLLRTDLLIDQLNQGVAGSTFITDVQESAAIRLGDQKRSFHYLTLDTQKFAEQISPSDEAIEAYYRENESRFKSPESVRVAYLELKIEDFYEPVAEEDIRAAYQQELEAANERTERRAAHILVEGAGDDAKAKLAEAQERIRSGESFADVAKDISDDFGSAEQGGDLGFSAGDTFPEAFESALSELEVGEVSEPVETDAGLHLVKLLEVRVPDVASLESRRADIERQLQVRAAKPRLISEVEALRDLVFNADGLDEPAKTLDLEVKQSDWLTPDQNKGLLEHPAVKAAAFNVDLREQGYNSEVIEVSPSNFVVLHPLDYKAPEVRPLEEVRDTIVASLKQQGGRELAEAAADELMASLSNGDSAESLAKKTEGVEWQVAVRASRQDSSIGEAIRRKVFQMARPEEGASGNVAETSDASGNLVVIQLTNVYDGERSLVAENRRRELLAGAQRVQANQSYNAYFASLMSRAEVKYN</sequence>
<evidence type="ECO:0000259" key="13">
    <source>
        <dbReference type="PROSITE" id="PS50198"/>
    </source>
</evidence>
<keyword evidence="7" id="KW-0143">Chaperone</keyword>
<dbReference type="GO" id="GO:0003755">
    <property type="term" value="F:peptidyl-prolyl cis-trans isomerase activity"/>
    <property type="evidence" value="ECO:0007669"/>
    <property type="project" value="UniProtKB-KW"/>
</dbReference>
<proteinExistence type="inferred from homology"/>
<evidence type="ECO:0000256" key="3">
    <source>
        <dbReference type="ARBA" id="ARBA00022519"/>
    </source>
</evidence>
<dbReference type="PROSITE" id="PS50198">
    <property type="entry name" value="PPIC_PPIASE_2"/>
    <property type="match status" value="1"/>
</dbReference>
<dbReference type="Gene3D" id="3.10.50.40">
    <property type="match status" value="1"/>
</dbReference>
<dbReference type="PROSITE" id="PS01096">
    <property type="entry name" value="PPIC_PPIASE_1"/>
    <property type="match status" value="1"/>
</dbReference>
<keyword evidence="5 12" id="KW-1133">Transmembrane helix</keyword>
<protein>
    <recommendedName>
        <fullName evidence="9">Periplasmic chaperone PpiD</fullName>
    </recommendedName>
    <alternativeName>
        <fullName evidence="10">Periplasmic folding chaperone</fullName>
    </alternativeName>
</protein>
<evidence type="ECO:0000256" key="2">
    <source>
        <dbReference type="ARBA" id="ARBA00022475"/>
    </source>
</evidence>
<accession>A0A7W4W311</accession>
<keyword evidence="6 12" id="KW-0472">Membrane</keyword>
<reference evidence="14 15" key="1">
    <citation type="submission" date="2020-08" db="EMBL/GenBank/DDBJ databases">
        <title>Genomic Encyclopedia of Type Strains, Phase III (KMG-III): the genomes of soil and plant-associated and newly described type strains.</title>
        <authorList>
            <person name="Whitman W."/>
        </authorList>
    </citation>
    <scope>NUCLEOTIDE SEQUENCE [LARGE SCALE GENOMIC DNA]</scope>
    <source>
        <strain evidence="14 15">CECT 8654</strain>
    </source>
</reference>
<evidence type="ECO:0000256" key="6">
    <source>
        <dbReference type="ARBA" id="ARBA00023136"/>
    </source>
</evidence>